<organism evidence="2 3">
    <name type="scientific">Acetivibrio ethanolgignens</name>
    <dbReference type="NCBI Taxonomy" id="290052"/>
    <lineage>
        <taxon>Bacteria</taxon>
        <taxon>Bacillati</taxon>
        <taxon>Bacillota</taxon>
        <taxon>Clostridia</taxon>
        <taxon>Eubacteriales</taxon>
        <taxon>Oscillospiraceae</taxon>
        <taxon>Acetivibrio</taxon>
    </lineage>
</organism>
<keyword evidence="1" id="KW-0472">Membrane</keyword>
<reference evidence="2 3" key="1">
    <citation type="submission" date="2015-11" db="EMBL/GenBank/DDBJ databases">
        <title>Butyribacter intestini gen. nov., sp. nov., a butyric acid-producing bacterium of the family Lachnospiraceae isolated from the human faeces.</title>
        <authorList>
            <person name="Zou Y."/>
            <person name="Xue W."/>
            <person name="Luo G."/>
            <person name="Lv M."/>
        </authorList>
    </citation>
    <scope>NUCLEOTIDE SEQUENCE [LARGE SCALE GENOMIC DNA]</scope>
    <source>
        <strain evidence="2 3">ACET-33324</strain>
    </source>
</reference>
<evidence type="ECO:0008006" key="4">
    <source>
        <dbReference type="Google" id="ProtNLM"/>
    </source>
</evidence>
<evidence type="ECO:0000256" key="1">
    <source>
        <dbReference type="SAM" id="Phobius"/>
    </source>
</evidence>
<dbReference type="EMBL" id="LNAM01000112">
    <property type="protein sequence ID" value="KSV59562.1"/>
    <property type="molecule type" value="Genomic_DNA"/>
</dbReference>
<comment type="caution">
    <text evidence="2">The sequence shown here is derived from an EMBL/GenBank/DDBJ whole genome shotgun (WGS) entry which is preliminary data.</text>
</comment>
<accession>A0A0V8QGL0</accession>
<keyword evidence="3" id="KW-1185">Reference proteome</keyword>
<dbReference type="RefSeq" id="WP_058352093.1">
    <property type="nucleotide sequence ID" value="NZ_CABMMD010000112.1"/>
</dbReference>
<evidence type="ECO:0000313" key="3">
    <source>
        <dbReference type="Proteomes" id="UP000054874"/>
    </source>
</evidence>
<name>A0A0V8QGL0_9FIRM</name>
<feature type="transmembrane region" description="Helical" evidence="1">
    <location>
        <begin position="309"/>
        <end position="331"/>
    </location>
</feature>
<dbReference type="AlphaFoldDB" id="A0A0V8QGL0"/>
<dbReference type="Proteomes" id="UP000054874">
    <property type="component" value="Unassembled WGS sequence"/>
</dbReference>
<gene>
    <name evidence="2" type="ORF">ASU35_00795</name>
</gene>
<keyword evidence="1" id="KW-0812">Transmembrane</keyword>
<evidence type="ECO:0000313" key="2">
    <source>
        <dbReference type="EMBL" id="KSV59562.1"/>
    </source>
</evidence>
<sequence>MNTEEREISLIDLLVYVVKGWRSILVWMLLMAIFLGCIQYVREVKAAREYQVAKPVTGEEQKEQAAVTIEQLRKEMPEEEVKAVNKVVRLEKEYAMQFDYLQNSLLMAMNPYEVAVARLQYWVDTKHKTNYAGITERDVTVDIVKSYINRAKDGSWQKAALKAAGVEIEPQYFGEMISVIDNNTSFTIIVKYPDEEKLRKIIAVLEKELENYQDEFASVFGVHKLSLVNESVEMTVDNDIYNLQQLRKNNLLNLENNIANYKNAFNDNQKSLYAGEIIVREEETEDTEQTEAEEPVIATPPTPQLRVKYILLGAILGAFLVCMLRAMRYILSGKLKAEDNIEGYLGIAGLGYIEENEKEAKGALEKLDAWIDGLSKRNFPNLSKEQQLKMIVSNISLYCEKGAMKHIYLNSSVNCTQEKTAELVRLLSEKGIEVKEGFSILRDAKAMEDMSRADGIVFFEQAGKSRYEDLEREIKLCREHGKTVIGMVVLV</sequence>
<feature type="transmembrane region" description="Helical" evidence="1">
    <location>
        <begin position="20"/>
        <end position="41"/>
    </location>
</feature>
<dbReference type="OrthoDB" id="1863814at2"/>
<proteinExistence type="predicted"/>
<dbReference type="STRING" id="290052.ASU35_00795"/>
<protein>
    <recommendedName>
        <fullName evidence="4">Polysaccharide chain length determinant N-terminal domain-containing protein</fullName>
    </recommendedName>
</protein>
<keyword evidence="1" id="KW-1133">Transmembrane helix</keyword>